<dbReference type="CDD" id="cd10030">
    <property type="entry name" value="UDG-F4_TTUDGA_SPO1dp_like"/>
    <property type="match status" value="1"/>
</dbReference>
<evidence type="ECO:0000256" key="7">
    <source>
        <dbReference type="ARBA" id="ARBA00022763"/>
    </source>
</evidence>
<evidence type="ECO:0000256" key="1">
    <source>
        <dbReference type="ARBA" id="ARBA00001400"/>
    </source>
</evidence>
<dbReference type="NCBIfam" id="TIGR00758">
    <property type="entry name" value="UDG_fam4"/>
    <property type="match status" value="1"/>
</dbReference>
<dbReference type="EC" id="3.2.2.27" evidence="3"/>
<dbReference type="GO" id="GO:0046872">
    <property type="term" value="F:metal ion binding"/>
    <property type="evidence" value="ECO:0007669"/>
    <property type="project" value="UniProtKB-KW"/>
</dbReference>
<dbReference type="KEGG" id="fer:FNB15_20615"/>
<comment type="similarity">
    <text evidence="2">Belongs to the uracil-DNA glycosylase (UDG) superfamily. Type 4 (UDGa) family.</text>
</comment>
<dbReference type="GO" id="GO:0051539">
    <property type="term" value="F:4 iron, 4 sulfur cluster binding"/>
    <property type="evidence" value="ECO:0007669"/>
    <property type="project" value="UniProtKB-KW"/>
</dbReference>
<comment type="catalytic activity">
    <reaction evidence="1">
        <text>Hydrolyzes single-stranded DNA or mismatched double-stranded DNA and polynucleotides, releasing free uracil.</text>
        <dbReference type="EC" id="3.2.2.27"/>
    </reaction>
</comment>
<dbReference type="InterPro" id="IPR036895">
    <property type="entry name" value="Uracil-DNA_glycosylase-like_sf"/>
</dbReference>
<keyword evidence="11" id="KW-0234">DNA repair</keyword>
<feature type="domain" description="Uracil-DNA glycosylase-like" evidence="12">
    <location>
        <begin position="136"/>
        <end position="286"/>
    </location>
</feature>
<dbReference type="SMART" id="SM00986">
    <property type="entry name" value="UDG"/>
    <property type="match status" value="1"/>
</dbReference>
<keyword evidence="14" id="KW-1185">Reference proteome</keyword>
<keyword evidence="5" id="KW-0004">4Fe-4S</keyword>
<dbReference type="SUPFAM" id="SSF52141">
    <property type="entry name" value="Uracil-DNA glycosylase-like"/>
    <property type="match status" value="1"/>
</dbReference>
<dbReference type="Gene3D" id="3.40.470.10">
    <property type="entry name" value="Uracil-DNA glycosylase-like domain"/>
    <property type="match status" value="1"/>
</dbReference>
<evidence type="ECO:0000313" key="13">
    <source>
        <dbReference type="EMBL" id="QDO99523.1"/>
    </source>
</evidence>
<dbReference type="GO" id="GO:0004844">
    <property type="term" value="F:uracil DNA N-glycosylase activity"/>
    <property type="evidence" value="ECO:0007669"/>
    <property type="project" value="UniProtKB-EC"/>
</dbReference>
<reference evidence="13 14" key="1">
    <citation type="submission" date="2019-07" db="EMBL/GenBank/DDBJ databases">
        <title>Genome sequencing for Ferrovibrio sp. K5.</title>
        <authorList>
            <person name="Park S.-J."/>
        </authorList>
    </citation>
    <scope>NUCLEOTIDE SEQUENCE [LARGE SCALE GENOMIC DNA]</scope>
    <source>
        <strain evidence="13 14">K5</strain>
    </source>
</reference>
<dbReference type="PANTHER" id="PTHR33693:SF1">
    <property type="entry name" value="TYPE-4 URACIL-DNA GLYCOSYLASE"/>
    <property type="match status" value="1"/>
</dbReference>
<dbReference type="Proteomes" id="UP000317496">
    <property type="component" value="Chromosome"/>
</dbReference>
<name>A0A516H6X1_9PROT</name>
<evidence type="ECO:0000256" key="10">
    <source>
        <dbReference type="ARBA" id="ARBA00023014"/>
    </source>
</evidence>
<gene>
    <name evidence="13" type="ORF">FNB15_20615</name>
</gene>
<keyword evidence="6" id="KW-0479">Metal-binding</keyword>
<evidence type="ECO:0000256" key="6">
    <source>
        <dbReference type="ARBA" id="ARBA00022723"/>
    </source>
</evidence>
<dbReference type="OrthoDB" id="5290748at2"/>
<evidence type="ECO:0000256" key="9">
    <source>
        <dbReference type="ARBA" id="ARBA00023004"/>
    </source>
</evidence>
<accession>A0A516H6X1</accession>
<dbReference type="InterPro" id="IPR005122">
    <property type="entry name" value="Uracil-DNA_glycosylase-like"/>
</dbReference>
<evidence type="ECO:0000256" key="4">
    <source>
        <dbReference type="ARBA" id="ARBA00019403"/>
    </source>
</evidence>
<proteinExistence type="inferred from homology"/>
<sequence length="297" mass="31410">MNATETSDFPPSLLDIALFYTEAGVDEAIGEQPVDRTVAPPPKPVAKQQPAVAVPAAVAAALGAAAQPSPPQVTLGSGVQAALAARAPQPVSLTAQAAETAATSAARACDSIAELEAAIRAFEGCGLKATATNTVIARGNPQARLMIVGEAPGRDEDAQGLPFVGESGQLLDKMLKAIGRDESNVYISNMLFWRPPGNRDPSTEEIVACRPFIERLIELVQPKVLVCTGKFSTATLLGTTQGITRVRGRWHDYTRGDVTVPAMPMLHPAYLLRQPGVKREAWRDMLELAAKLDELGV</sequence>
<dbReference type="InterPro" id="IPR005273">
    <property type="entry name" value="Ura-DNA_glyco_family4"/>
</dbReference>
<evidence type="ECO:0000256" key="8">
    <source>
        <dbReference type="ARBA" id="ARBA00022801"/>
    </source>
</evidence>
<dbReference type="GO" id="GO:0006281">
    <property type="term" value="P:DNA repair"/>
    <property type="evidence" value="ECO:0007669"/>
    <property type="project" value="UniProtKB-KW"/>
</dbReference>
<dbReference type="SMART" id="SM00987">
    <property type="entry name" value="UreE_C"/>
    <property type="match status" value="1"/>
</dbReference>
<dbReference type="RefSeq" id="WP_144258519.1">
    <property type="nucleotide sequence ID" value="NZ_CP041636.1"/>
</dbReference>
<dbReference type="Pfam" id="PF03167">
    <property type="entry name" value="UDG"/>
    <property type="match status" value="1"/>
</dbReference>
<evidence type="ECO:0000256" key="11">
    <source>
        <dbReference type="ARBA" id="ARBA00023204"/>
    </source>
</evidence>
<evidence type="ECO:0000256" key="3">
    <source>
        <dbReference type="ARBA" id="ARBA00012030"/>
    </source>
</evidence>
<keyword evidence="7" id="KW-0227">DNA damage</keyword>
<keyword evidence="9" id="KW-0408">Iron</keyword>
<evidence type="ECO:0000256" key="5">
    <source>
        <dbReference type="ARBA" id="ARBA00022485"/>
    </source>
</evidence>
<dbReference type="InterPro" id="IPR051536">
    <property type="entry name" value="UDG_Type-4/5"/>
</dbReference>
<keyword evidence="8" id="KW-0378">Hydrolase</keyword>
<keyword evidence="10" id="KW-0411">Iron-sulfur</keyword>
<evidence type="ECO:0000256" key="2">
    <source>
        <dbReference type="ARBA" id="ARBA00006521"/>
    </source>
</evidence>
<dbReference type="PANTHER" id="PTHR33693">
    <property type="entry name" value="TYPE-5 URACIL-DNA GLYCOSYLASE"/>
    <property type="match status" value="1"/>
</dbReference>
<evidence type="ECO:0000313" key="14">
    <source>
        <dbReference type="Proteomes" id="UP000317496"/>
    </source>
</evidence>
<dbReference type="AlphaFoldDB" id="A0A516H6X1"/>
<evidence type="ECO:0000259" key="12">
    <source>
        <dbReference type="SMART" id="SM00986"/>
    </source>
</evidence>
<dbReference type="EMBL" id="CP041636">
    <property type="protein sequence ID" value="QDO99523.1"/>
    <property type="molecule type" value="Genomic_DNA"/>
</dbReference>
<protein>
    <recommendedName>
        <fullName evidence="4">Type-4 uracil-DNA glycosylase</fullName>
        <ecNumber evidence="3">3.2.2.27</ecNumber>
    </recommendedName>
</protein>
<organism evidence="13 14">
    <name type="scientific">Ferrovibrio terrae</name>
    <dbReference type="NCBI Taxonomy" id="2594003"/>
    <lineage>
        <taxon>Bacteria</taxon>
        <taxon>Pseudomonadati</taxon>
        <taxon>Pseudomonadota</taxon>
        <taxon>Alphaproteobacteria</taxon>
        <taxon>Rhodospirillales</taxon>
        <taxon>Rhodospirillaceae</taxon>
        <taxon>Ferrovibrio</taxon>
    </lineage>
</organism>